<dbReference type="Proteomes" id="UP000335636">
    <property type="component" value="Unassembled WGS sequence"/>
</dbReference>
<keyword evidence="1" id="KW-1133">Transmembrane helix</keyword>
<keyword evidence="1" id="KW-0472">Membrane</keyword>
<feature type="non-terminal residue" evidence="2">
    <location>
        <position position="51"/>
    </location>
</feature>
<organism evidence="2 3">
    <name type="scientific">Marmota monax</name>
    <name type="common">Woodchuck</name>
    <dbReference type="NCBI Taxonomy" id="9995"/>
    <lineage>
        <taxon>Eukaryota</taxon>
        <taxon>Metazoa</taxon>
        <taxon>Chordata</taxon>
        <taxon>Craniata</taxon>
        <taxon>Vertebrata</taxon>
        <taxon>Euteleostomi</taxon>
        <taxon>Mammalia</taxon>
        <taxon>Eutheria</taxon>
        <taxon>Euarchontoglires</taxon>
        <taxon>Glires</taxon>
        <taxon>Rodentia</taxon>
        <taxon>Sciuromorpha</taxon>
        <taxon>Sciuridae</taxon>
        <taxon>Xerinae</taxon>
        <taxon>Marmotini</taxon>
        <taxon>Marmota</taxon>
    </lineage>
</organism>
<evidence type="ECO:0000256" key="1">
    <source>
        <dbReference type="SAM" id="Phobius"/>
    </source>
</evidence>
<name>A0A5E4D2P4_MARMO</name>
<dbReference type="EMBL" id="CABDUW010002968">
    <property type="protein sequence ID" value="VTJ88464.1"/>
    <property type="molecule type" value="Genomic_DNA"/>
</dbReference>
<keyword evidence="3" id="KW-1185">Reference proteome</keyword>
<evidence type="ECO:0000313" key="3">
    <source>
        <dbReference type="Proteomes" id="UP000335636"/>
    </source>
</evidence>
<sequence length="51" mass="5523">ETVSISIRASLQQTQVVPLLLAHQYLRASIEAQVTIAAAILAGVYVLIIFE</sequence>
<feature type="non-terminal residue" evidence="2">
    <location>
        <position position="1"/>
    </location>
</feature>
<comment type="caution">
    <text evidence="2">The sequence shown here is derived from an EMBL/GenBank/DDBJ whole genome shotgun (WGS) entry which is preliminary data.</text>
</comment>
<dbReference type="AlphaFoldDB" id="A0A5E4D2P4"/>
<feature type="transmembrane region" description="Helical" evidence="1">
    <location>
        <begin position="30"/>
        <end position="50"/>
    </location>
</feature>
<proteinExistence type="predicted"/>
<accession>A0A5E4D2P4</accession>
<keyword evidence="1" id="KW-0812">Transmembrane</keyword>
<evidence type="ECO:0000313" key="2">
    <source>
        <dbReference type="EMBL" id="VTJ88464.1"/>
    </source>
</evidence>
<protein>
    <submittedName>
        <fullName evidence="2">Uncharacterized protein</fullName>
    </submittedName>
</protein>
<reference evidence="2" key="1">
    <citation type="submission" date="2019-04" db="EMBL/GenBank/DDBJ databases">
        <authorList>
            <person name="Alioto T."/>
            <person name="Alioto T."/>
        </authorList>
    </citation>
    <scope>NUCLEOTIDE SEQUENCE [LARGE SCALE GENOMIC DNA]</scope>
</reference>
<gene>
    <name evidence="2" type="ORF">MONAX_5E038388</name>
</gene>